<protein>
    <recommendedName>
        <fullName evidence="6">Protein DETOXIFICATION</fullName>
    </recommendedName>
    <alternativeName>
        <fullName evidence="6">Multidrug and toxic compound extrusion protein</fullName>
    </alternativeName>
</protein>
<keyword evidence="4 6" id="KW-1133">Transmembrane helix</keyword>
<feature type="transmembrane region" description="Helical" evidence="6">
    <location>
        <begin position="314"/>
        <end position="341"/>
    </location>
</feature>
<evidence type="ECO:0000313" key="7">
    <source>
        <dbReference type="EMBL" id="KAF3447413.1"/>
    </source>
</evidence>
<keyword evidence="8" id="KW-1185">Reference proteome</keyword>
<keyword evidence="5 6" id="KW-0472">Membrane</keyword>
<reference evidence="7" key="1">
    <citation type="submission" date="2020-03" db="EMBL/GenBank/DDBJ databases">
        <title>A high-quality chromosome-level genome assembly of a woody plant with both climbing and erect habits, Rhamnella rubrinervis.</title>
        <authorList>
            <person name="Lu Z."/>
            <person name="Yang Y."/>
            <person name="Zhu X."/>
            <person name="Sun Y."/>
        </authorList>
    </citation>
    <scope>NUCLEOTIDE SEQUENCE</scope>
    <source>
        <strain evidence="7">BYM</strain>
        <tissue evidence="7">Leaf</tissue>
    </source>
</reference>
<feature type="transmembrane region" description="Helical" evidence="6">
    <location>
        <begin position="274"/>
        <end position="293"/>
    </location>
</feature>
<feature type="transmembrane region" description="Helical" evidence="6">
    <location>
        <begin position="90"/>
        <end position="115"/>
    </location>
</feature>
<dbReference type="Pfam" id="PF01554">
    <property type="entry name" value="MatE"/>
    <property type="match status" value="2"/>
</dbReference>
<evidence type="ECO:0000256" key="5">
    <source>
        <dbReference type="ARBA" id="ARBA00023136"/>
    </source>
</evidence>
<feature type="transmembrane region" description="Helical" evidence="6">
    <location>
        <begin position="236"/>
        <end position="254"/>
    </location>
</feature>
<dbReference type="GO" id="GO:1990961">
    <property type="term" value="P:xenobiotic detoxification by transmembrane export across the plasma membrane"/>
    <property type="evidence" value="ECO:0007669"/>
    <property type="project" value="InterPro"/>
</dbReference>
<feature type="transmembrane region" description="Helical" evidence="6">
    <location>
        <begin position="417"/>
        <end position="435"/>
    </location>
</feature>
<evidence type="ECO:0000256" key="1">
    <source>
        <dbReference type="ARBA" id="ARBA00004141"/>
    </source>
</evidence>
<dbReference type="OrthoDB" id="2126698at2759"/>
<dbReference type="Proteomes" id="UP000796880">
    <property type="component" value="Unassembled WGS sequence"/>
</dbReference>
<comment type="subcellular location">
    <subcellularLocation>
        <location evidence="1">Membrane</location>
        <topology evidence="1">Multi-pass membrane protein</topology>
    </subcellularLocation>
</comment>
<feature type="transmembrane region" description="Helical" evidence="6">
    <location>
        <begin position="20"/>
        <end position="42"/>
    </location>
</feature>
<gene>
    <name evidence="7" type="ORF">FNV43_RR12599</name>
</gene>
<dbReference type="EMBL" id="VOIH02000005">
    <property type="protein sequence ID" value="KAF3447413.1"/>
    <property type="molecule type" value="Genomic_DNA"/>
</dbReference>
<dbReference type="PANTHER" id="PTHR11206">
    <property type="entry name" value="MULTIDRUG RESISTANCE PROTEIN"/>
    <property type="match status" value="1"/>
</dbReference>
<evidence type="ECO:0000256" key="4">
    <source>
        <dbReference type="ARBA" id="ARBA00022989"/>
    </source>
</evidence>
<keyword evidence="3 6" id="KW-0812">Transmembrane</keyword>
<evidence type="ECO:0000256" key="2">
    <source>
        <dbReference type="ARBA" id="ARBA00010199"/>
    </source>
</evidence>
<proteinExistence type="inferred from homology"/>
<feature type="transmembrane region" description="Helical" evidence="6">
    <location>
        <begin position="390"/>
        <end position="411"/>
    </location>
</feature>
<name>A0A8K0MIY7_9ROSA</name>
<feature type="transmembrane region" description="Helical" evidence="6">
    <location>
        <begin position="54"/>
        <end position="78"/>
    </location>
</feature>
<comment type="similarity">
    <text evidence="2 6">Belongs to the multi antimicrobial extrusion (MATE) (TC 2.A.66.1) family.</text>
</comment>
<feature type="transmembrane region" description="Helical" evidence="6">
    <location>
        <begin position="165"/>
        <end position="185"/>
    </location>
</feature>
<dbReference type="NCBIfam" id="TIGR00797">
    <property type="entry name" value="matE"/>
    <property type="match status" value="1"/>
</dbReference>
<feature type="transmembrane region" description="Helical" evidence="6">
    <location>
        <begin position="135"/>
        <end position="153"/>
    </location>
</feature>
<accession>A0A8K0MIY7</accession>
<dbReference type="AlphaFoldDB" id="A0A8K0MIY7"/>
<evidence type="ECO:0000256" key="3">
    <source>
        <dbReference type="ARBA" id="ARBA00022692"/>
    </source>
</evidence>
<dbReference type="CDD" id="cd13132">
    <property type="entry name" value="MATE_eukaryotic"/>
    <property type="match status" value="1"/>
</dbReference>
<comment type="caution">
    <text evidence="7">The sequence shown here is derived from an EMBL/GenBank/DDBJ whole genome shotgun (WGS) entry which is preliminary data.</text>
</comment>
<evidence type="ECO:0000313" key="8">
    <source>
        <dbReference type="Proteomes" id="UP000796880"/>
    </source>
</evidence>
<sequence length="458" mass="50261">MGTRKWSVLWKEVKKVSFIAAPMVAVTVMQYMLQFVCVMMVGHVDELSLSGVSIASSYTSVTGFSVLFGLAGALETLCGQAYGAEQYEKLGIYTYTSIISLTLVCLPISLLWLFTDKLLILIGQDPSISDVAHKYSIYLIPNLFSYATLQSLIRYFQTQGLILPMLYSSLTTLCFHVPLCWALVFKLKLKIAGAALAINLSYLVNLILLGFYVKCSTACQKSRAKFSMDVFSSMKEFFRFAIPSATMVCLEWWSYEVLILLSGLLPNPKVETSVLSICFSITYLHYFIPYGFGATASTRVSNELGAGHPKAAKLAVWVVIVMAILEMVTVSVTLFLCRHILGYAFSSETEIVDRVADMSPFISLSIIMDGLQAVLSGVARGTGWQSMGTYINLGAYYLVGTPVGAVLAFVLQLRGKGLWIGLVVGSTVQAALFGLKTSLTNWQTQASKARERIFVGDC</sequence>
<evidence type="ECO:0000256" key="6">
    <source>
        <dbReference type="RuleBase" id="RU004914"/>
    </source>
</evidence>
<dbReference type="GO" id="GO:0016020">
    <property type="term" value="C:membrane"/>
    <property type="evidence" value="ECO:0007669"/>
    <property type="project" value="UniProtKB-SubCell"/>
</dbReference>
<dbReference type="GO" id="GO:0042910">
    <property type="term" value="F:xenobiotic transmembrane transporter activity"/>
    <property type="evidence" value="ECO:0007669"/>
    <property type="project" value="InterPro"/>
</dbReference>
<feature type="transmembrane region" description="Helical" evidence="6">
    <location>
        <begin position="191"/>
        <end position="215"/>
    </location>
</feature>
<dbReference type="InterPro" id="IPR045069">
    <property type="entry name" value="MATE_euk"/>
</dbReference>
<dbReference type="GO" id="GO:0015297">
    <property type="term" value="F:antiporter activity"/>
    <property type="evidence" value="ECO:0007669"/>
    <property type="project" value="InterPro"/>
</dbReference>
<organism evidence="7 8">
    <name type="scientific">Rhamnella rubrinervis</name>
    <dbReference type="NCBI Taxonomy" id="2594499"/>
    <lineage>
        <taxon>Eukaryota</taxon>
        <taxon>Viridiplantae</taxon>
        <taxon>Streptophyta</taxon>
        <taxon>Embryophyta</taxon>
        <taxon>Tracheophyta</taxon>
        <taxon>Spermatophyta</taxon>
        <taxon>Magnoliopsida</taxon>
        <taxon>eudicotyledons</taxon>
        <taxon>Gunneridae</taxon>
        <taxon>Pentapetalae</taxon>
        <taxon>rosids</taxon>
        <taxon>fabids</taxon>
        <taxon>Rosales</taxon>
        <taxon>Rhamnaceae</taxon>
        <taxon>rhamnoid group</taxon>
        <taxon>Rhamneae</taxon>
        <taxon>Rhamnella</taxon>
    </lineage>
</organism>
<dbReference type="InterPro" id="IPR002528">
    <property type="entry name" value="MATE_fam"/>
</dbReference>